<dbReference type="Proteomes" id="UP000054771">
    <property type="component" value="Unassembled WGS sequence"/>
</dbReference>
<name>A0A0U5FZ34_ASPCI</name>
<organism evidence="1 2">
    <name type="scientific">Aspergillus calidoustus</name>
    <dbReference type="NCBI Taxonomy" id="454130"/>
    <lineage>
        <taxon>Eukaryota</taxon>
        <taxon>Fungi</taxon>
        <taxon>Dikarya</taxon>
        <taxon>Ascomycota</taxon>
        <taxon>Pezizomycotina</taxon>
        <taxon>Eurotiomycetes</taxon>
        <taxon>Eurotiomycetidae</taxon>
        <taxon>Eurotiales</taxon>
        <taxon>Aspergillaceae</taxon>
        <taxon>Aspergillus</taxon>
        <taxon>Aspergillus subgen. Nidulantes</taxon>
    </lineage>
</organism>
<accession>A0A0U5FZ34</accession>
<dbReference type="InterPro" id="IPR011047">
    <property type="entry name" value="Quinoprotein_ADH-like_sf"/>
</dbReference>
<evidence type="ECO:0000313" key="2">
    <source>
        <dbReference type="Proteomes" id="UP000054771"/>
    </source>
</evidence>
<gene>
    <name evidence="1" type="ORF">ASPCAL06070</name>
</gene>
<dbReference type="SUPFAM" id="SSF50998">
    <property type="entry name" value="Quinoprotein alcohol dehydrogenase-like"/>
    <property type="match status" value="1"/>
</dbReference>
<proteinExistence type="predicted"/>
<sequence>MVTKDLTGDESIVTRAAFSKDDTKIVIKRVEKGHITGKVEVRDGRTLQLEQEWTPMTAEEWIGTGRLAFPEDDRLILLDADKPLTTAWDPFTGRTVSVKSFTATKQAVFLSECGSWLHTPDGTRALCLPPDFQPVASLRLGDQQKYVRRASSIQGSTVAIGNADRHVTVMAFDFSRFSA</sequence>
<protein>
    <submittedName>
        <fullName evidence="1">Uncharacterized protein</fullName>
    </submittedName>
</protein>
<reference evidence="2" key="1">
    <citation type="journal article" date="2016" name="Genome Announc.">
        <title>Draft genome sequences of fungus Aspergillus calidoustus.</title>
        <authorList>
            <person name="Horn F."/>
            <person name="Linde J."/>
            <person name="Mattern D.J."/>
            <person name="Walther G."/>
            <person name="Guthke R."/>
            <person name="Scherlach K."/>
            <person name="Martin K."/>
            <person name="Brakhage A.A."/>
            <person name="Petzke L."/>
            <person name="Valiante V."/>
        </authorList>
    </citation>
    <scope>NUCLEOTIDE SEQUENCE [LARGE SCALE GENOMIC DNA]</scope>
    <source>
        <strain evidence="2">SF006504</strain>
    </source>
</reference>
<dbReference type="AlphaFoldDB" id="A0A0U5FZ34"/>
<dbReference type="EMBL" id="CDMC01000004">
    <property type="protein sequence ID" value="CEL04946.1"/>
    <property type="molecule type" value="Genomic_DNA"/>
</dbReference>
<keyword evidence="2" id="KW-1185">Reference proteome</keyword>
<evidence type="ECO:0000313" key="1">
    <source>
        <dbReference type="EMBL" id="CEL04946.1"/>
    </source>
</evidence>